<feature type="domain" description="ER-bound oxygenase mpaB/mpaB'/Rubber oxygenase catalytic" evidence="1">
    <location>
        <begin position="2"/>
        <end position="104"/>
    </location>
</feature>
<sequence>MGRWATLSVGLRALVLQTAHPVVGAGVAEHSDFRDDFFPRFTRTLASTLRFVYGTPAEAAAEGRRLRALHARIRGTDHHGRPYRALDPQAYAWVHATLFEAVVALGPALPGVPPPPLVPALLWRVAWPPIARYAVRVTVPTLPPAYLDRLGLASTSTDTRRTSRFFARTARIDRLLTSRYRYLPAAAKARRQADTANALMARP</sequence>
<dbReference type="AlphaFoldDB" id="A0A3S9PU03"/>
<dbReference type="EMBL" id="CP034587">
    <property type="protein sequence ID" value="AZQ75818.1"/>
    <property type="molecule type" value="Genomic_DNA"/>
</dbReference>
<keyword evidence="3" id="KW-1185">Reference proteome</keyword>
<name>A0A3S9PU03_STRLT</name>
<dbReference type="Pfam" id="PF09995">
    <property type="entry name" value="MPAB_Lcp_cat"/>
    <property type="match status" value="1"/>
</dbReference>
<organism evidence="2 3">
    <name type="scientific">Streptomyces luteoverticillatus</name>
    <name type="common">Streptoverticillium luteoverticillatus</name>
    <dbReference type="NCBI Taxonomy" id="66425"/>
    <lineage>
        <taxon>Bacteria</taxon>
        <taxon>Bacillati</taxon>
        <taxon>Actinomycetota</taxon>
        <taxon>Actinomycetes</taxon>
        <taxon>Kitasatosporales</taxon>
        <taxon>Streptomycetaceae</taxon>
        <taxon>Streptomyces</taxon>
    </lineage>
</organism>
<evidence type="ECO:0000259" key="1">
    <source>
        <dbReference type="Pfam" id="PF09995"/>
    </source>
</evidence>
<accession>A0A3S9PU03</accession>
<protein>
    <submittedName>
        <fullName evidence="2">DUF2236 domain-containing protein</fullName>
    </submittedName>
</protein>
<dbReference type="Proteomes" id="UP000267900">
    <property type="component" value="Chromosome"/>
</dbReference>
<reference evidence="2 3" key="1">
    <citation type="submission" date="2018-12" db="EMBL/GenBank/DDBJ databases">
        <title>The whole draft genome of Streptomyce luteoverticillatus CGMCC 15060.</title>
        <authorList>
            <person name="Feng Z."/>
            <person name="Chen G."/>
            <person name="Zhang J."/>
            <person name="Zhu H."/>
            <person name="Yu X."/>
            <person name="Zhang W."/>
            <person name="Zhang X."/>
        </authorList>
    </citation>
    <scope>NUCLEOTIDE SEQUENCE [LARGE SCALE GENOMIC DNA]</scope>
    <source>
        <strain evidence="2 3">CGMCC 15060</strain>
    </source>
</reference>
<proteinExistence type="predicted"/>
<gene>
    <name evidence="2" type="ORF">EKH77_26800</name>
</gene>
<dbReference type="OrthoDB" id="3456672at2"/>
<dbReference type="PANTHER" id="PTHR36151">
    <property type="entry name" value="BLR2777 PROTEIN"/>
    <property type="match status" value="1"/>
</dbReference>
<dbReference type="PANTHER" id="PTHR36151:SF3">
    <property type="entry name" value="ER-BOUND OXYGENASE MPAB_MPAB'_RUBBER OXYGENASE CATALYTIC DOMAIN-CONTAINING PROTEIN"/>
    <property type="match status" value="1"/>
</dbReference>
<dbReference type="GO" id="GO:0016491">
    <property type="term" value="F:oxidoreductase activity"/>
    <property type="evidence" value="ECO:0007669"/>
    <property type="project" value="InterPro"/>
</dbReference>
<evidence type="ECO:0000313" key="2">
    <source>
        <dbReference type="EMBL" id="AZQ75818.1"/>
    </source>
</evidence>
<dbReference type="InterPro" id="IPR018713">
    <property type="entry name" value="MPAB/Lcp_cat_dom"/>
</dbReference>
<evidence type="ECO:0000313" key="3">
    <source>
        <dbReference type="Proteomes" id="UP000267900"/>
    </source>
</evidence>